<protein>
    <submittedName>
        <fullName evidence="2">Uncharacterized protein</fullName>
    </submittedName>
</protein>
<feature type="transmembrane region" description="Helical" evidence="1">
    <location>
        <begin position="134"/>
        <end position="153"/>
    </location>
</feature>
<feature type="transmembrane region" description="Helical" evidence="1">
    <location>
        <begin position="54"/>
        <end position="75"/>
    </location>
</feature>
<proteinExistence type="predicted"/>
<keyword evidence="3" id="KW-1185">Reference proteome</keyword>
<feature type="transmembrane region" description="Helical" evidence="1">
    <location>
        <begin position="12"/>
        <end position="34"/>
    </location>
</feature>
<evidence type="ECO:0000256" key="1">
    <source>
        <dbReference type="SAM" id="Phobius"/>
    </source>
</evidence>
<keyword evidence="1" id="KW-1133">Transmembrane helix</keyword>
<feature type="transmembrane region" description="Helical" evidence="1">
    <location>
        <begin position="200"/>
        <end position="220"/>
    </location>
</feature>
<dbReference type="AlphaFoldDB" id="A0A812BMS7"/>
<gene>
    <name evidence="2" type="ORF">SPHA_20571</name>
</gene>
<dbReference type="Proteomes" id="UP000597762">
    <property type="component" value="Unassembled WGS sequence"/>
</dbReference>
<reference evidence="2" key="1">
    <citation type="submission" date="2021-01" db="EMBL/GenBank/DDBJ databases">
        <authorList>
            <person name="Li R."/>
            <person name="Bekaert M."/>
        </authorList>
    </citation>
    <scope>NUCLEOTIDE SEQUENCE</scope>
    <source>
        <strain evidence="2">Farmed</strain>
    </source>
</reference>
<comment type="caution">
    <text evidence="2">The sequence shown here is derived from an EMBL/GenBank/DDBJ whole genome shotgun (WGS) entry which is preliminary data.</text>
</comment>
<accession>A0A812BMS7</accession>
<dbReference type="EMBL" id="CAHIKZ030000754">
    <property type="protein sequence ID" value="CAE1237077.1"/>
    <property type="molecule type" value="Genomic_DNA"/>
</dbReference>
<feature type="transmembrane region" description="Helical" evidence="1">
    <location>
        <begin position="173"/>
        <end position="193"/>
    </location>
</feature>
<evidence type="ECO:0000313" key="2">
    <source>
        <dbReference type="EMBL" id="CAE1237077.1"/>
    </source>
</evidence>
<organism evidence="2 3">
    <name type="scientific">Acanthosepion pharaonis</name>
    <name type="common">Pharaoh cuttlefish</name>
    <name type="synonym">Sepia pharaonis</name>
    <dbReference type="NCBI Taxonomy" id="158019"/>
    <lineage>
        <taxon>Eukaryota</taxon>
        <taxon>Metazoa</taxon>
        <taxon>Spiralia</taxon>
        <taxon>Lophotrochozoa</taxon>
        <taxon>Mollusca</taxon>
        <taxon>Cephalopoda</taxon>
        <taxon>Coleoidea</taxon>
        <taxon>Decapodiformes</taxon>
        <taxon>Sepiida</taxon>
        <taxon>Sepiina</taxon>
        <taxon>Sepiidae</taxon>
        <taxon>Acanthosepion</taxon>
    </lineage>
</organism>
<evidence type="ECO:0000313" key="3">
    <source>
        <dbReference type="Proteomes" id="UP000597762"/>
    </source>
</evidence>
<name>A0A812BMS7_ACAPH</name>
<keyword evidence="1" id="KW-0472">Membrane</keyword>
<keyword evidence="1" id="KW-0812">Transmembrane</keyword>
<feature type="transmembrane region" description="Helical" evidence="1">
    <location>
        <begin position="82"/>
        <end position="100"/>
    </location>
</feature>
<feature type="transmembrane region" description="Helical" evidence="1">
    <location>
        <begin position="106"/>
        <end position="127"/>
    </location>
</feature>
<feature type="transmembrane region" description="Helical" evidence="1">
    <location>
        <begin position="288"/>
        <end position="308"/>
    </location>
</feature>
<sequence>MFALLFSQTSVNFNLMFAFLFSDQCSLPVNFFWIPVFLPRQFLWNFLFFSDHAFYLSISLDVCLFFSQTSALLPVNFFETSTSALLPVNFFLMFSFFLFFSDQCSLPVNFFGCLPFFSQTSALYLSISLDVCLSFLRPVLFTCQFLWMFAFLFSDQCSLCFFDVWPFFSQTSALYLSISLMFAFLFRPVLFYLSISLMFAFLFSDLLFYLSISLMFGFLFSDQCSLPVNFFGCLPFFSQTSALYLSISCEPHPAEELLSFCRCLSCTLPTFLYLVNTTYVKFPSLFDHIELFLFILHFPTIFFPFLLLKKSFSILQLILSPSSHLLCKHPPPPPTTITTKEEEQEMNPAIYIFSSSSSTPPLQFSLSLHCYKKLTLLHIFCLCCFYFDEKICLLAQNFFCRSLFSLLLSYSHP</sequence>